<reference evidence="2" key="2">
    <citation type="submission" date="2021-10" db="EMBL/GenBank/DDBJ databases">
        <title>Complete genome sequences of five Ralstonia solancearum strains isolated from sunflower.</title>
        <authorList>
            <person name="She X."/>
            <person name="He Z."/>
        </authorList>
    </citation>
    <scope>NUCLEOTIDE SEQUENCE</scope>
    <source>
        <strain evidence="2">RS638</strain>
    </source>
</reference>
<protein>
    <submittedName>
        <fullName evidence="2">DUF4936 family protein</fullName>
    </submittedName>
    <submittedName>
        <fullName evidence="1">Putative glutathione s-transferase, protein</fullName>
    </submittedName>
</protein>
<sequence>MADHLFVYFRIAERDAAAALPRWQRWLDTVEEATGVSGVLMRRPEVRDGLATWMECYHDIPPAFAATLAGLWETGGPREFVAGERHAECFAEFDSN</sequence>
<evidence type="ECO:0000313" key="1">
    <source>
        <dbReference type="EMBL" id="CUV53571.1"/>
    </source>
</evidence>
<dbReference type="PATRIC" id="fig|305.107.peg.4639"/>
<evidence type="ECO:0000313" key="2">
    <source>
        <dbReference type="EMBL" id="UZF13340.1"/>
    </source>
</evidence>
<dbReference type="GO" id="GO:0016740">
    <property type="term" value="F:transferase activity"/>
    <property type="evidence" value="ECO:0007669"/>
    <property type="project" value="UniProtKB-KW"/>
</dbReference>
<dbReference type="AlphaFoldDB" id="A0A0K1ZJM1"/>
<dbReference type="Pfam" id="PF16290">
    <property type="entry name" value="DUF4936"/>
    <property type="match status" value="1"/>
</dbReference>
<dbReference type="InterPro" id="IPR032556">
    <property type="entry name" value="DUF4936"/>
</dbReference>
<organism evidence="1">
    <name type="scientific">Ralstonia solanacearum</name>
    <name type="common">Pseudomonas solanacearum</name>
    <dbReference type="NCBI Taxonomy" id="305"/>
    <lineage>
        <taxon>Bacteria</taxon>
        <taxon>Pseudomonadati</taxon>
        <taxon>Pseudomonadota</taxon>
        <taxon>Betaproteobacteria</taxon>
        <taxon>Burkholderiales</taxon>
        <taxon>Burkholderiaceae</taxon>
        <taxon>Ralstonia</taxon>
        <taxon>Ralstonia solanacearum species complex</taxon>
    </lineage>
</organism>
<name>A0A0K1ZJM1_RALSL</name>
<reference evidence="1" key="1">
    <citation type="submission" date="2015-10" db="EMBL/GenBank/DDBJ databases">
        <authorList>
            <person name="Gilbert D.G."/>
        </authorList>
    </citation>
    <scope>NUCLEOTIDE SEQUENCE</scope>
    <source>
        <strain evidence="1">Phyl III-seqv23</strain>
    </source>
</reference>
<dbReference type="EMBL" id="LN899820">
    <property type="protein sequence ID" value="CUV53571.1"/>
    <property type="molecule type" value="Genomic_DNA"/>
</dbReference>
<accession>A0A0K1ZJM1</accession>
<dbReference type="EMBL" id="CP085043">
    <property type="protein sequence ID" value="UZF13340.1"/>
    <property type="molecule type" value="Genomic_DNA"/>
</dbReference>
<proteinExistence type="predicted"/>
<gene>
    <name evidence="2" type="ORF">LH706_09625</name>
    <name evidence="1" type="ORF">RUN215_v1_140132</name>
</gene>
<keyword evidence="1" id="KW-0808">Transferase</keyword>